<comment type="caution">
    <text evidence="1">The sequence shown here is derived from an EMBL/GenBank/DDBJ whole genome shotgun (WGS) entry which is preliminary data.</text>
</comment>
<reference evidence="1" key="2">
    <citation type="submission" date="2023-06" db="EMBL/GenBank/DDBJ databases">
        <authorList>
            <consortium name="Lawrence Berkeley National Laboratory"/>
            <person name="Haridas S."/>
            <person name="Hensen N."/>
            <person name="Bonometti L."/>
            <person name="Westerberg I."/>
            <person name="Brannstrom I.O."/>
            <person name="Guillou S."/>
            <person name="Cros-Aarteil S."/>
            <person name="Calhoun S."/>
            <person name="Kuo A."/>
            <person name="Mondo S."/>
            <person name="Pangilinan J."/>
            <person name="Riley R."/>
            <person name="Labutti K."/>
            <person name="Andreopoulos B."/>
            <person name="Lipzen A."/>
            <person name="Chen C."/>
            <person name="Yanf M."/>
            <person name="Daum C."/>
            <person name="Ng V."/>
            <person name="Clum A."/>
            <person name="Steindorff A."/>
            <person name="Ohm R."/>
            <person name="Martin F."/>
            <person name="Silar P."/>
            <person name="Natvig D."/>
            <person name="Lalanne C."/>
            <person name="Gautier V."/>
            <person name="Ament-Velasquez S.L."/>
            <person name="Kruys A."/>
            <person name="Hutchinson M.I."/>
            <person name="Powell A.J."/>
            <person name="Barry K."/>
            <person name="Miller A.N."/>
            <person name="Grigoriev I.V."/>
            <person name="Debuchy R."/>
            <person name="Gladieux P."/>
            <person name="Thoren M.H."/>
            <person name="Johannesson H."/>
        </authorList>
    </citation>
    <scope>NUCLEOTIDE SEQUENCE</scope>
    <source>
        <strain evidence="1">SMH4131-1</strain>
    </source>
</reference>
<sequence>MKDIFLDIQHRSGYREREEHSVRCSFRGGHDKLKRPGRERWFRAQPGDSEGHVFRTGEILDRQMDGPGCGSVVGNWNTVVQGLEECSGVYGLELMADSSVRCVRWASRQHRQAGRRGEKQAWLSDSCFQRLGEERDSRPVSLGRLEVLTWSGLSRMLVGCTGKGGRREKWAMGKNKHHSGGFMAVFYHEFCLVLGHELGSGR</sequence>
<accession>A0AAE0I349</accession>
<evidence type="ECO:0000313" key="2">
    <source>
        <dbReference type="Proteomes" id="UP001286456"/>
    </source>
</evidence>
<gene>
    <name evidence="1" type="ORF">B0T19DRAFT_290903</name>
</gene>
<reference evidence="1" key="1">
    <citation type="journal article" date="2023" name="Mol. Phylogenet. Evol.">
        <title>Genome-scale phylogeny and comparative genomics of the fungal order Sordariales.</title>
        <authorList>
            <person name="Hensen N."/>
            <person name="Bonometti L."/>
            <person name="Westerberg I."/>
            <person name="Brannstrom I.O."/>
            <person name="Guillou S."/>
            <person name="Cros-Aarteil S."/>
            <person name="Calhoun S."/>
            <person name="Haridas S."/>
            <person name="Kuo A."/>
            <person name="Mondo S."/>
            <person name="Pangilinan J."/>
            <person name="Riley R."/>
            <person name="LaButti K."/>
            <person name="Andreopoulos B."/>
            <person name="Lipzen A."/>
            <person name="Chen C."/>
            <person name="Yan M."/>
            <person name="Daum C."/>
            <person name="Ng V."/>
            <person name="Clum A."/>
            <person name="Steindorff A."/>
            <person name="Ohm R.A."/>
            <person name="Martin F."/>
            <person name="Silar P."/>
            <person name="Natvig D.O."/>
            <person name="Lalanne C."/>
            <person name="Gautier V."/>
            <person name="Ament-Velasquez S.L."/>
            <person name="Kruys A."/>
            <person name="Hutchinson M.I."/>
            <person name="Powell A.J."/>
            <person name="Barry K."/>
            <person name="Miller A.N."/>
            <person name="Grigoriev I.V."/>
            <person name="Debuchy R."/>
            <person name="Gladieux P."/>
            <person name="Hiltunen Thoren M."/>
            <person name="Johannesson H."/>
        </authorList>
    </citation>
    <scope>NUCLEOTIDE SEQUENCE</scope>
    <source>
        <strain evidence="1">SMH4131-1</strain>
    </source>
</reference>
<name>A0AAE0I349_9PEZI</name>
<organism evidence="1 2">
    <name type="scientific">Cercophora scortea</name>
    <dbReference type="NCBI Taxonomy" id="314031"/>
    <lineage>
        <taxon>Eukaryota</taxon>
        <taxon>Fungi</taxon>
        <taxon>Dikarya</taxon>
        <taxon>Ascomycota</taxon>
        <taxon>Pezizomycotina</taxon>
        <taxon>Sordariomycetes</taxon>
        <taxon>Sordariomycetidae</taxon>
        <taxon>Sordariales</taxon>
        <taxon>Lasiosphaeriaceae</taxon>
        <taxon>Cercophora</taxon>
    </lineage>
</organism>
<proteinExistence type="predicted"/>
<dbReference type="EMBL" id="JAUEPO010000007">
    <property type="protein sequence ID" value="KAK3317384.1"/>
    <property type="molecule type" value="Genomic_DNA"/>
</dbReference>
<protein>
    <submittedName>
        <fullName evidence="1">Uncharacterized protein</fullName>
    </submittedName>
</protein>
<dbReference type="Proteomes" id="UP001286456">
    <property type="component" value="Unassembled WGS sequence"/>
</dbReference>
<evidence type="ECO:0000313" key="1">
    <source>
        <dbReference type="EMBL" id="KAK3317384.1"/>
    </source>
</evidence>
<keyword evidence="2" id="KW-1185">Reference proteome</keyword>
<dbReference type="AlphaFoldDB" id="A0AAE0I349"/>